<dbReference type="Proteomes" id="UP000360750">
    <property type="component" value="Unassembled WGS sequence"/>
</dbReference>
<feature type="compositionally biased region" description="Low complexity" evidence="2">
    <location>
        <begin position="86"/>
        <end position="97"/>
    </location>
</feature>
<feature type="transmembrane region" description="Helical" evidence="3">
    <location>
        <begin position="255"/>
        <end position="279"/>
    </location>
</feature>
<dbReference type="Gene3D" id="3.40.630.190">
    <property type="entry name" value="LCP protein"/>
    <property type="match status" value="1"/>
</dbReference>
<dbReference type="Pfam" id="PF03816">
    <property type="entry name" value="LytR_cpsA_psr"/>
    <property type="match status" value="1"/>
</dbReference>
<comment type="caution">
    <text evidence="6">The sequence shown here is derived from an EMBL/GenBank/DDBJ whole genome shotgun (WGS) entry which is preliminary data.</text>
</comment>
<proteinExistence type="inferred from homology"/>
<comment type="similarity">
    <text evidence="1">Belongs to the LytR/CpsA/Psr (LCP) family.</text>
</comment>
<dbReference type="InterPro" id="IPR050922">
    <property type="entry name" value="LytR/CpsA/Psr_CW_biosynth"/>
</dbReference>
<protein>
    <submittedName>
        <fullName evidence="6">Biofilm regulatory protein A</fullName>
    </submittedName>
</protein>
<evidence type="ECO:0000256" key="2">
    <source>
        <dbReference type="SAM" id="MobiDB-lite"/>
    </source>
</evidence>
<feature type="compositionally biased region" description="Basic and acidic residues" evidence="2">
    <location>
        <begin position="133"/>
        <end position="158"/>
    </location>
</feature>
<keyword evidence="3" id="KW-1133">Transmembrane helix</keyword>
<dbReference type="NCBIfam" id="TIGR00350">
    <property type="entry name" value="lytR_cpsA_psr"/>
    <property type="match status" value="1"/>
</dbReference>
<evidence type="ECO:0000313" key="6">
    <source>
        <dbReference type="EMBL" id="VFA88200.1"/>
    </source>
</evidence>
<dbReference type="InterPro" id="IPR004474">
    <property type="entry name" value="LytR_CpsA_psr"/>
</dbReference>
<dbReference type="PANTHER" id="PTHR33392">
    <property type="entry name" value="POLYISOPRENYL-TEICHOIC ACID--PEPTIDOGLYCAN TEICHOIC ACID TRANSFERASE TAGU"/>
    <property type="match status" value="1"/>
</dbReference>
<name>A0ABD7V1W0_9ACTN</name>
<gene>
    <name evidence="6" type="primary">brpA</name>
    <name evidence="6" type="ORF">NCTC8139_01743</name>
</gene>
<feature type="compositionally biased region" description="Low complexity" evidence="2">
    <location>
        <begin position="598"/>
        <end position="623"/>
    </location>
</feature>
<accession>A0ABD7V1W0</accession>
<dbReference type="PANTHER" id="PTHR33392:SF6">
    <property type="entry name" value="POLYISOPRENYL-TEICHOIC ACID--PEPTIDOGLYCAN TEICHOIC ACID TRANSFERASE TAGU"/>
    <property type="match status" value="1"/>
</dbReference>
<dbReference type="Gene3D" id="3.30.70.2390">
    <property type="match status" value="1"/>
</dbReference>
<organism evidence="6 7">
    <name type="scientific">Gordonia paraffinivorans</name>
    <dbReference type="NCBI Taxonomy" id="175628"/>
    <lineage>
        <taxon>Bacteria</taxon>
        <taxon>Bacillati</taxon>
        <taxon>Actinomycetota</taxon>
        <taxon>Actinomycetes</taxon>
        <taxon>Mycobacteriales</taxon>
        <taxon>Gordoniaceae</taxon>
        <taxon>Gordonia</taxon>
    </lineage>
</organism>
<evidence type="ECO:0000256" key="1">
    <source>
        <dbReference type="ARBA" id="ARBA00006068"/>
    </source>
</evidence>
<evidence type="ECO:0000259" key="4">
    <source>
        <dbReference type="Pfam" id="PF03816"/>
    </source>
</evidence>
<evidence type="ECO:0000313" key="7">
    <source>
        <dbReference type="Proteomes" id="UP000360750"/>
    </source>
</evidence>
<feature type="domain" description="Cell envelope-related transcriptional attenuator" evidence="4">
    <location>
        <begin position="338"/>
        <end position="500"/>
    </location>
</feature>
<dbReference type="AlphaFoldDB" id="A0ABD7V1W0"/>
<dbReference type="RefSeq" id="WP_131734029.1">
    <property type="nucleotide sequence ID" value="NZ_CAACYD010000006.1"/>
</dbReference>
<evidence type="ECO:0000256" key="3">
    <source>
        <dbReference type="SAM" id="Phobius"/>
    </source>
</evidence>
<sequence length="773" mass="82901">MSRWTSGPDEPDAADGTNGSRRGRRAARPSDGNDRRPRIDPNAQGTGTQAPGASAHASLREPRSTDRFVRGRTRLTVRELMEQMEAEGAAQAGDAGAPRATERPRRPDVPPPPVTRGRSRRFTPSASGPGDRPTPRRDPRRPAADDRPTEVHRFDNEVTQKIPTISSSGETPPDLSDRATAQRAIEESRAQDAPIPAEPVPSGTTPTPPPAPKVPREPLEPTPDLTGPLNLRSGPRRLDPPREDRKRSLLRKTTATGRVLVALACVTALIGTGFVWGYLQSWNGNWRNVTAVDPEDKNIRNKDAQTGDETYLIVGTDTRGGQNSKVGAGTTADAEGARSDTVILVNVPANRERVVAVSFPRDLQVDRPECNSWDNETGKYGEEMPAEDNVKLNSVYFYGGPQCLVRVITQMSGLNINHFIGMDFYGFEKVVRAIGGVEVCSTVPLYDYEIGHILRKPGKQKLTGRRALNYVRARNIATEGNGDYGRIKRQQLFMSSLLRSTLSGDVLKNPNKLNSIVNTFIEYSYVDGVDTQSLIDLAESMQGMDAGRVTFLTIPTSGTSEDGQNNEIPRTDDIDAIFNAIIDDLPLPGEKKAEKTPSSKAPSSKATTSKATTSKATTSKAPAGPSRKSSTDTVGQITATAQNPANVGVRVLNGTSTAGLASEVSDRLTPYGFDVRGVADASENRDDTVVRYGVGQQAAAATLAKMFPGAEIQFDRTVKSGVEVILGSDFGGDLGAVPDTGATINVEQLAPAENTGDLPNDLAVTNAGDTTCT</sequence>
<feature type="domain" description="LytR/CpsA/Psr regulator C-terminal" evidence="5">
    <location>
        <begin position="647"/>
        <end position="730"/>
    </location>
</feature>
<dbReference type="GeneID" id="60749758"/>
<keyword evidence="3" id="KW-0472">Membrane</keyword>
<reference evidence="6 7" key="1">
    <citation type="submission" date="2019-02" db="EMBL/GenBank/DDBJ databases">
        <authorList>
            <consortium name="Pathogen Informatics"/>
        </authorList>
    </citation>
    <scope>NUCLEOTIDE SEQUENCE [LARGE SCALE GENOMIC DNA]</scope>
    <source>
        <strain evidence="6 7">3012STDY6756503</strain>
    </source>
</reference>
<dbReference type="EMBL" id="CAACYD010000006">
    <property type="protein sequence ID" value="VFA88200.1"/>
    <property type="molecule type" value="Genomic_DNA"/>
</dbReference>
<dbReference type="InterPro" id="IPR027381">
    <property type="entry name" value="LytR/CpsA/Psr_C"/>
</dbReference>
<feature type="compositionally biased region" description="Basic and acidic residues" evidence="2">
    <location>
        <begin position="58"/>
        <end position="69"/>
    </location>
</feature>
<dbReference type="Pfam" id="PF13399">
    <property type="entry name" value="LytR_C"/>
    <property type="match status" value="1"/>
</dbReference>
<evidence type="ECO:0000259" key="5">
    <source>
        <dbReference type="Pfam" id="PF13399"/>
    </source>
</evidence>
<keyword evidence="3" id="KW-0812">Transmembrane</keyword>
<feature type="compositionally biased region" description="Polar residues" evidence="2">
    <location>
        <begin position="159"/>
        <end position="170"/>
    </location>
</feature>
<feature type="region of interest" description="Disordered" evidence="2">
    <location>
        <begin position="587"/>
        <end position="633"/>
    </location>
</feature>
<feature type="region of interest" description="Disordered" evidence="2">
    <location>
        <begin position="1"/>
        <end position="250"/>
    </location>
</feature>
<feature type="compositionally biased region" description="Basic and acidic residues" evidence="2">
    <location>
        <begin position="236"/>
        <end position="247"/>
    </location>
</feature>